<proteinExistence type="predicted"/>
<dbReference type="AlphaFoldDB" id="A0AAV7J8P8"/>
<accession>A0AAV7J8P8</accession>
<comment type="caution">
    <text evidence="2">The sequence shown here is derived from an EMBL/GenBank/DDBJ whole genome shotgun (WGS) entry which is preliminary data.</text>
</comment>
<dbReference type="EMBL" id="JAHXZJ010000001">
    <property type="protein sequence ID" value="KAH0568163.1"/>
    <property type="molecule type" value="Genomic_DNA"/>
</dbReference>
<feature type="signal peptide" evidence="1">
    <location>
        <begin position="1"/>
        <end position="19"/>
    </location>
</feature>
<protein>
    <submittedName>
        <fullName evidence="2">Uncharacterized protein</fullName>
    </submittedName>
</protein>
<evidence type="ECO:0000256" key="1">
    <source>
        <dbReference type="SAM" id="SignalP"/>
    </source>
</evidence>
<evidence type="ECO:0000313" key="2">
    <source>
        <dbReference type="EMBL" id="KAH0568163.1"/>
    </source>
</evidence>
<sequence length="89" mass="9877">MNRLLFLSIISIVIITGETLICYECELCDDVKTAKNVIKTNCTEQIPLARSVTCAKLDYVLSNGTTGTQSRGCLRSFETYSISLRANCF</sequence>
<evidence type="ECO:0000313" key="3">
    <source>
        <dbReference type="Proteomes" id="UP000826195"/>
    </source>
</evidence>
<organism evidence="2 3">
    <name type="scientific">Cotesia glomerata</name>
    <name type="common">Lepidopteran parasitic wasp</name>
    <name type="synonym">Apanteles glomeratus</name>
    <dbReference type="NCBI Taxonomy" id="32391"/>
    <lineage>
        <taxon>Eukaryota</taxon>
        <taxon>Metazoa</taxon>
        <taxon>Ecdysozoa</taxon>
        <taxon>Arthropoda</taxon>
        <taxon>Hexapoda</taxon>
        <taxon>Insecta</taxon>
        <taxon>Pterygota</taxon>
        <taxon>Neoptera</taxon>
        <taxon>Endopterygota</taxon>
        <taxon>Hymenoptera</taxon>
        <taxon>Apocrita</taxon>
        <taxon>Ichneumonoidea</taxon>
        <taxon>Braconidae</taxon>
        <taxon>Microgastrinae</taxon>
        <taxon>Cotesia</taxon>
    </lineage>
</organism>
<dbReference type="Proteomes" id="UP000826195">
    <property type="component" value="Unassembled WGS sequence"/>
</dbReference>
<name>A0AAV7J8P8_COTGL</name>
<reference evidence="2 3" key="1">
    <citation type="journal article" date="2021" name="J. Hered.">
        <title>A chromosome-level genome assembly of the parasitoid wasp, Cotesia glomerata (Hymenoptera: Braconidae).</title>
        <authorList>
            <person name="Pinto B.J."/>
            <person name="Weis J.J."/>
            <person name="Gamble T."/>
            <person name="Ode P.J."/>
            <person name="Paul R."/>
            <person name="Zaspel J.M."/>
        </authorList>
    </citation>
    <scope>NUCLEOTIDE SEQUENCE [LARGE SCALE GENOMIC DNA]</scope>
    <source>
        <strain evidence="2">CgM1</strain>
    </source>
</reference>
<keyword evidence="1" id="KW-0732">Signal</keyword>
<feature type="chain" id="PRO_5043832298" evidence="1">
    <location>
        <begin position="20"/>
        <end position="89"/>
    </location>
</feature>
<gene>
    <name evidence="2" type="ORF">KQX54_019202</name>
</gene>
<keyword evidence="3" id="KW-1185">Reference proteome</keyword>